<protein>
    <recommendedName>
        <fullName evidence="3">SMI1 / KNR4 family (SUKH-1)</fullName>
    </recommendedName>
</protein>
<dbReference type="Proteomes" id="UP000575083">
    <property type="component" value="Unassembled WGS sequence"/>
</dbReference>
<evidence type="ECO:0008006" key="3">
    <source>
        <dbReference type="Google" id="ProtNLM"/>
    </source>
</evidence>
<name>A0A7X0PLY7_9BURK</name>
<proteinExistence type="predicted"/>
<evidence type="ECO:0000313" key="2">
    <source>
        <dbReference type="Proteomes" id="UP000575083"/>
    </source>
</evidence>
<dbReference type="AlphaFoldDB" id="A0A7X0PLY7"/>
<sequence length="144" mass="16060">MDLSADLRALLPRWRIDGADMLPPEEPAQIEALFARLGQPATAEVLTLYTTLGGMATMDGAFWRLWSLKEVSRANQGPPSEWGVQFADFLTHSHVFRLRTTASGQSEVFADPLHPDSPPVRVAASLSEFFALYRQHPDQALQQR</sequence>
<reference evidence="1 2" key="1">
    <citation type="submission" date="2020-08" db="EMBL/GenBank/DDBJ databases">
        <title>Functional genomics of gut bacteria from endangered species of beetles.</title>
        <authorList>
            <person name="Carlos-Shanley C."/>
        </authorList>
    </citation>
    <scope>NUCLEOTIDE SEQUENCE [LARGE SCALE GENOMIC DNA]</scope>
    <source>
        <strain evidence="1 2">S00198</strain>
    </source>
</reference>
<accession>A0A7X0PLY7</accession>
<dbReference type="RefSeq" id="WP_184866288.1">
    <property type="nucleotide sequence ID" value="NZ_JACHLK010000038.1"/>
</dbReference>
<keyword evidence="2" id="KW-1185">Reference proteome</keyword>
<comment type="caution">
    <text evidence="1">The sequence shown here is derived from an EMBL/GenBank/DDBJ whole genome shotgun (WGS) entry which is preliminary data.</text>
</comment>
<evidence type="ECO:0000313" key="1">
    <source>
        <dbReference type="EMBL" id="MBB6564340.1"/>
    </source>
</evidence>
<organism evidence="1 2">
    <name type="scientific">Acidovorax soli</name>
    <dbReference type="NCBI Taxonomy" id="592050"/>
    <lineage>
        <taxon>Bacteria</taxon>
        <taxon>Pseudomonadati</taxon>
        <taxon>Pseudomonadota</taxon>
        <taxon>Betaproteobacteria</taxon>
        <taxon>Burkholderiales</taxon>
        <taxon>Comamonadaceae</taxon>
        <taxon>Acidovorax</taxon>
    </lineage>
</organism>
<dbReference type="EMBL" id="JACHLK010000038">
    <property type="protein sequence ID" value="MBB6564340.1"/>
    <property type="molecule type" value="Genomic_DNA"/>
</dbReference>
<gene>
    <name evidence="1" type="ORF">HNP48_007067</name>
</gene>